<dbReference type="GO" id="GO:0055085">
    <property type="term" value="P:transmembrane transport"/>
    <property type="evidence" value="ECO:0007669"/>
    <property type="project" value="InterPro"/>
</dbReference>
<dbReference type="AlphaFoldDB" id="A0A8B7QPV9"/>
<comment type="subcellular location">
    <subcellularLocation>
        <location evidence="1">Membrane</location>
        <topology evidence="1">Multi-pass membrane protein</topology>
    </subcellularLocation>
</comment>
<accession>A0A8B7QPV9</accession>
<dbReference type="OrthoDB" id="288203at2759"/>
<name>A0A8B7QPV9_HIPAR</name>
<keyword evidence="3 5" id="KW-1133">Transmembrane helix</keyword>
<evidence type="ECO:0000259" key="6">
    <source>
        <dbReference type="Pfam" id="PF00916"/>
    </source>
</evidence>
<dbReference type="Pfam" id="PF00916">
    <property type="entry name" value="Sulfate_transp"/>
    <property type="match status" value="1"/>
</dbReference>
<keyword evidence="4 5" id="KW-0472">Membrane</keyword>
<evidence type="ECO:0000256" key="1">
    <source>
        <dbReference type="ARBA" id="ARBA00004141"/>
    </source>
</evidence>
<feature type="transmembrane region" description="Helical" evidence="5">
    <location>
        <begin position="12"/>
        <end position="32"/>
    </location>
</feature>
<dbReference type="RefSeq" id="XP_019490661.1">
    <property type="nucleotide sequence ID" value="XM_019635116.1"/>
</dbReference>
<protein>
    <submittedName>
        <fullName evidence="8">Pendrin-like</fullName>
    </submittedName>
</protein>
<dbReference type="GeneID" id="109378852"/>
<dbReference type="GO" id="GO:0016020">
    <property type="term" value="C:membrane"/>
    <property type="evidence" value="ECO:0007669"/>
    <property type="project" value="UniProtKB-SubCell"/>
</dbReference>
<dbReference type="InterPro" id="IPR011547">
    <property type="entry name" value="SLC26A/SulP_dom"/>
</dbReference>
<reference evidence="8" key="1">
    <citation type="submission" date="2025-08" db="UniProtKB">
        <authorList>
            <consortium name="RefSeq"/>
        </authorList>
    </citation>
    <scope>IDENTIFICATION</scope>
    <source>
        <tissue evidence="8">Muscle</tissue>
    </source>
</reference>
<evidence type="ECO:0000256" key="3">
    <source>
        <dbReference type="ARBA" id="ARBA00022989"/>
    </source>
</evidence>
<sequence length="80" mass="8911">MDLRRDFLPAKIAGILSAGIVMIAIVALGKLLEPLQKSVLAAVVIANLKGMFMQVCDVPRLWRQNKIDAVSHPFFSEMRF</sequence>
<evidence type="ECO:0000313" key="7">
    <source>
        <dbReference type="Proteomes" id="UP000694851"/>
    </source>
</evidence>
<organism evidence="7 8">
    <name type="scientific">Hipposideros armiger</name>
    <name type="common">Great Himalayan leaf-nosed bat</name>
    <dbReference type="NCBI Taxonomy" id="186990"/>
    <lineage>
        <taxon>Eukaryota</taxon>
        <taxon>Metazoa</taxon>
        <taxon>Chordata</taxon>
        <taxon>Craniata</taxon>
        <taxon>Vertebrata</taxon>
        <taxon>Euteleostomi</taxon>
        <taxon>Mammalia</taxon>
        <taxon>Eutheria</taxon>
        <taxon>Laurasiatheria</taxon>
        <taxon>Chiroptera</taxon>
        <taxon>Yinpterochiroptera</taxon>
        <taxon>Rhinolophoidea</taxon>
        <taxon>Hipposideridae</taxon>
        <taxon>Hipposideros</taxon>
    </lineage>
</organism>
<proteinExistence type="predicted"/>
<evidence type="ECO:0000256" key="5">
    <source>
        <dbReference type="SAM" id="Phobius"/>
    </source>
</evidence>
<evidence type="ECO:0000256" key="4">
    <source>
        <dbReference type="ARBA" id="ARBA00023136"/>
    </source>
</evidence>
<evidence type="ECO:0000256" key="2">
    <source>
        <dbReference type="ARBA" id="ARBA00022692"/>
    </source>
</evidence>
<feature type="domain" description="SLC26A/SulP transporter" evidence="6">
    <location>
        <begin position="11"/>
        <end position="70"/>
    </location>
</feature>
<feature type="non-terminal residue" evidence="8">
    <location>
        <position position="80"/>
    </location>
</feature>
<dbReference type="Proteomes" id="UP000694851">
    <property type="component" value="Unplaced"/>
</dbReference>
<keyword evidence="7" id="KW-1185">Reference proteome</keyword>
<dbReference type="PANTHER" id="PTHR11814">
    <property type="entry name" value="SULFATE TRANSPORTER"/>
    <property type="match status" value="1"/>
</dbReference>
<dbReference type="InterPro" id="IPR001902">
    <property type="entry name" value="SLC26A/SulP_fam"/>
</dbReference>
<dbReference type="KEGG" id="hai:109378852"/>
<keyword evidence="2 5" id="KW-0812">Transmembrane</keyword>
<gene>
    <name evidence="8" type="primary">LOC109378852</name>
</gene>
<evidence type="ECO:0000313" key="8">
    <source>
        <dbReference type="RefSeq" id="XP_019490661.1"/>
    </source>
</evidence>